<dbReference type="InterPro" id="IPR011330">
    <property type="entry name" value="Glyco_hydro/deAcase_b/a-brl"/>
</dbReference>
<comment type="caution">
    <text evidence="3">The sequence shown here is derived from an EMBL/GenBank/DDBJ whole genome shotgun (WGS) entry which is preliminary data.</text>
</comment>
<evidence type="ECO:0000256" key="1">
    <source>
        <dbReference type="SAM" id="Phobius"/>
    </source>
</evidence>
<dbReference type="EMBL" id="JAGGKS010000009">
    <property type="protein sequence ID" value="MBP1926987.1"/>
    <property type="molecule type" value="Genomic_DNA"/>
</dbReference>
<dbReference type="PANTHER" id="PTHR10587">
    <property type="entry name" value="GLYCOSYL TRANSFERASE-RELATED"/>
    <property type="match status" value="1"/>
</dbReference>
<dbReference type="RefSeq" id="WP_209512704.1">
    <property type="nucleotide sequence ID" value="NZ_JAGGKS010000009.1"/>
</dbReference>
<keyword evidence="4" id="KW-1185">Reference proteome</keyword>
<evidence type="ECO:0000259" key="2">
    <source>
        <dbReference type="PROSITE" id="PS51677"/>
    </source>
</evidence>
<keyword evidence="1" id="KW-0812">Transmembrane</keyword>
<evidence type="ECO:0000313" key="4">
    <source>
        <dbReference type="Proteomes" id="UP001519342"/>
    </source>
</evidence>
<gene>
    <name evidence="3" type="ORF">J2Z76_002859</name>
</gene>
<feature type="domain" description="NodB homology" evidence="2">
    <location>
        <begin position="109"/>
        <end position="298"/>
    </location>
</feature>
<dbReference type="InterPro" id="IPR002509">
    <property type="entry name" value="NODB_dom"/>
</dbReference>
<protein>
    <submittedName>
        <fullName evidence="3">Peptidoglycan/xylan/chitin deacetylase (PgdA/CDA1 family)</fullName>
    </submittedName>
</protein>
<dbReference type="Pfam" id="PF01522">
    <property type="entry name" value="Polysacc_deac_1"/>
    <property type="match status" value="1"/>
</dbReference>
<name>A0ABS4GHA3_9FIRM</name>
<dbReference type="InterPro" id="IPR050248">
    <property type="entry name" value="Polysacc_deacetylase_ArnD"/>
</dbReference>
<keyword evidence="1" id="KW-0472">Membrane</keyword>
<feature type="transmembrane region" description="Helical" evidence="1">
    <location>
        <begin position="12"/>
        <end position="34"/>
    </location>
</feature>
<accession>A0ABS4GHA3</accession>
<reference evidence="3 4" key="1">
    <citation type="submission" date="2021-03" db="EMBL/GenBank/DDBJ databases">
        <title>Genomic Encyclopedia of Type Strains, Phase IV (KMG-IV): sequencing the most valuable type-strain genomes for metagenomic binning, comparative biology and taxonomic classification.</title>
        <authorList>
            <person name="Goeker M."/>
        </authorList>
    </citation>
    <scope>NUCLEOTIDE SEQUENCE [LARGE SCALE GENOMIC DNA]</scope>
    <source>
        <strain evidence="3 4">DSM 24004</strain>
    </source>
</reference>
<dbReference type="SUPFAM" id="SSF88713">
    <property type="entry name" value="Glycoside hydrolase/deacetylase"/>
    <property type="match status" value="1"/>
</dbReference>
<dbReference type="Proteomes" id="UP001519342">
    <property type="component" value="Unassembled WGS sequence"/>
</dbReference>
<evidence type="ECO:0000313" key="3">
    <source>
        <dbReference type="EMBL" id="MBP1926987.1"/>
    </source>
</evidence>
<proteinExistence type="predicted"/>
<dbReference type="Gene3D" id="3.20.20.370">
    <property type="entry name" value="Glycoside hydrolase/deacetylase"/>
    <property type="match status" value="1"/>
</dbReference>
<dbReference type="CDD" id="cd10944">
    <property type="entry name" value="CE4_SmPgdA_like"/>
    <property type="match status" value="1"/>
</dbReference>
<keyword evidence="1" id="KW-1133">Transmembrane helix</keyword>
<organism evidence="3 4">
    <name type="scientific">Sedimentibacter acidaminivorans</name>
    <dbReference type="NCBI Taxonomy" id="913099"/>
    <lineage>
        <taxon>Bacteria</taxon>
        <taxon>Bacillati</taxon>
        <taxon>Bacillota</taxon>
        <taxon>Tissierellia</taxon>
        <taxon>Sedimentibacter</taxon>
    </lineage>
</organism>
<dbReference type="PROSITE" id="PS51677">
    <property type="entry name" value="NODB"/>
    <property type="match status" value="1"/>
</dbReference>
<dbReference type="PANTHER" id="PTHR10587:SF125">
    <property type="entry name" value="POLYSACCHARIDE DEACETYLASE YHEN-RELATED"/>
    <property type="match status" value="1"/>
</dbReference>
<sequence length="313" mass="36530">MSYFGSVKFFKHLILTVGLLIIIFPYILSVYLVLENKELKNQTNSTYNNISNENHFNLDELLLKTVEASEQISKEKDISTNQEISPYQLKYDDLYVERKMKVKSNSNDKIVYLTFDDGPSQRTLEILDNLDKYNIKATFFVIYKDSEASSETYKEIVNRGHTIGVHSYSHDYIKIYNSVEDYLDDFYKMFKYIYETTGVKPELFRFPGGSINAYNSDNYQEIIAEMIRRGFTYHDWNVVSGDTIKGATKDSIVNCVINGIKDYNKVVILMHDSFEKKYTSESLSNVIEMFQNRGFSFDKLDGTIKPYIFSYIQ</sequence>